<gene>
    <name evidence="2" type="ORF">PZA18_01985</name>
</gene>
<feature type="transmembrane region" description="Helical" evidence="1">
    <location>
        <begin position="18"/>
        <end position="34"/>
    </location>
</feature>
<feature type="transmembrane region" description="Helical" evidence="1">
    <location>
        <begin position="123"/>
        <end position="146"/>
    </location>
</feature>
<dbReference type="RefSeq" id="WP_284099103.1">
    <property type="nucleotide sequence ID" value="NZ_JARRAF010000002.1"/>
</dbReference>
<keyword evidence="3" id="KW-1185">Reference proteome</keyword>
<dbReference type="EMBL" id="JARRAF010000002">
    <property type="protein sequence ID" value="MDK2122814.1"/>
    <property type="molecule type" value="Genomic_DNA"/>
</dbReference>
<feature type="transmembrane region" description="Helical" evidence="1">
    <location>
        <begin position="187"/>
        <end position="209"/>
    </location>
</feature>
<organism evidence="2 3">
    <name type="scientific">Parachitinimonas caeni</name>
    <dbReference type="NCBI Taxonomy" id="3031301"/>
    <lineage>
        <taxon>Bacteria</taxon>
        <taxon>Pseudomonadati</taxon>
        <taxon>Pseudomonadota</taxon>
        <taxon>Betaproteobacteria</taxon>
        <taxon>Neisseriales</taxon>
        <taxon>Chitinibacteraceae</taxon>
        <taxon>Parachitinimonas</taxon>
    </lineage>
</organism>
<name>A0ABT7DSR7_9NEIS</name>
<feature type="transmembrane region" description="Helical" evidence="1">
    <location>
        <begin position="46"/>
        <end position="70"/>
    </location>
</feature>
<evidence type="ECO:0000313" key="2">
    <source>
        <dbReference type="EMBL" id="MDK2122814.1"/>
    </source>
</evidence>
<feature type="transmembrane region" description="Helical" evidence="1">
    <location>
        <begin position="158"/>
        <end position="178"/>
    </location>
</feature>
<dbReference type="Proteomes" id="UP001172778">
    <property type="component" value="Unassembled WGS sequence"/>
</dbReference>
<keyword evidence="1" id="KW-0472">Membrane</keyword>
<keyword evidence="1" id="KW-1133">Transmembrane helix</keyword>
<reference evidence="2" key="1">
    <citation type="submission" date="2023-03" db="EMBL/GenBank/DDBJ databases">
        <title>Chitinimonas shenzhenensis gen. nov., sp. nov., a novel member of family Burkholderiaceae isolated from activated sludge collected in Shen Zhen, China.</title>
        <authorList>
            <person name="Wang X."/>
        </authorList>
    </citation>
    <scope>NUCLEOTIDE SEQUENCE</scope>
    <source>
        <strain evidence="2">DQS-5</strain>
    </source>
</reference>
<sequence length="210" mass="23831">MITAISQHSLSILRQPGHFSWSIIPLMMLVIYLYSREADRGNWNRVLAGLALVGMDGFNEIVNGLVFHFSQYAPIWGISGQTSLLLLMGLNIEILFGFFIMGLTATLLLPADPKLKWFGINNRLIVSAINCVLCVLVEITLNWLGVLTWEWPWWNGSHPWGIFLFGYLPFFLVSYWVYDMPSRRRQIAVVASIFCFDIVVGGSLLAMGWI</sequence>
<evidence type="ECO:0000313" key="3">
    <source>
        <dbReference type="Proteomes" id="UP001172778"/>
    </source>
</evidence>
<evidence type="ECO:0008006" key="4">
    <source>
        <dbReference type="Google" id="ProtNLM"/>
    </source>
</evidence>
<proteinExistence type="predicted"/>
<comment type="caution">
    <text evidence="2">The sequence shown here is derived from an EMBL/GenBank/DDBJ whole genome shotgun (WGS) entry which is preliminary data.</text>
</comment>
<accession>A0ABT7DSR7</accession>
<keyword evidence="1" id="KW-0812">Transmembrane</keyword>
<evidence type="ECO:0000256" key="1">
    <source>
        <dbReference type="SAM" id="Phobius"/>
    </source>
</evidence>
<feature type="transmembrane region" description="Helical" evidence="1">
    <location>
        <begin position="90"/>
        <end position="111"/>
    </location>
</feature>
<protein>
    <recommendedName>
        <fullName evidence="4">Carotenoid biosynthesis protein</fullName>
    </recommendedName>
</protein>